<evidence type="ECO:0000313" key="8">
    <source>
        <dbReference type="EMBL" id="GAA1869348.1"/>
    </source>
</evidence>
<organism evidence="8 9">
    <name type="scientific">Myceligenerans crystallogenes</name>
    <dbReference type="NCBI Taxonomy" id="316335"/>
    <lineage>
        <taxon>Bacteria</taxon>
        <taxon>Bacillati</taxon>
        <taxon>Actinomycetota</taxon>
        <taxon>Actinomycetes</taxon>
        <taxon>Micrococcales</taxon>
        <taxon>Promicromonosporaceae</taxon>
        <taxon>Myceligenerans</taxon>
    </lineage>
</organism>
<feature type="signal peptide" evidence="5">
    <location>
        <begin position="1"/>
        <end position="34"/>
    </location>
</feature>
<dbReference type="PANTHER" id="PTHR31321">
    <property type="entry name" value="ACYL-COA THIOESTER HYDROLASE YBHC-RELATED"/>
    <property type="match status" value="1"/>
</dbReference>
<dbReference type="SUPFAM" id="SSF51126">
    <property type="entry name" value="Pectin lyase-like"/>
    <property type="match status" value="1"/>
</dbReference>
<dbReference type="Proteomes" id="UP001501094">
    <property type="component" value="Unassembled WGS sequence"/>
</dbReference>
<evidence type="ECO:0000256" key="5">
    <source>
        <dbReference type="RuleBase" id="RU000589"/>
    </source>
</evidence>
<dbReference type="InterPro" id="IPR033131">
    <property type="entry name" value="Pectinesterase_Asp_AS"/>
</dbReference>
<evidence type="ECO:0000256" key="4">
    <source>
        <dbReference type="PROSITE-ProRule" id="PRU10040"/>
    </source>
</evidence>
<reference evidence="8 9" key="1">
    <citation type="journal article" date="2019" name="Int. J. Syst. Evol. Microbiol.">
        <title>The Global Catalogue of Microorganisms (GCM) 10K type strain sequencing project: providing services to taxonomists for standard genome sequencing and annotation.</title>
        <authorList>
            <consortium name="The Broad Institute Genomics Platform"/>
            <consortium name="The Broad Institute Genome Sequencing Center for Infectious Disease"/>
            <person name="Wu L."/>
            <person name="Ma J."/>
        </authorList>
    </citation>
    <scope>NUCLEOTIDE SEQUENCE [LARGE SCALE GENOMIC DNA]</scope>
    <source>
        <strain evidence="8 9">JCM 14326</strain>
    </source>
</reference>
<feature type="active site" evidence="4">
    <location>
        <position position="214"/>
    </location>
</feature>
<evidence type="ECO:0000256" key="6">
    <source>
        <dbReference type="SAM" id="MobiDB-lite"/>
    </source>
</evidence>
<dbReference type="EMBL" id="BAAANL010000006">
    <property type="protein sequence ID" value="GAA1869348.1"/>
    <property type="molecule type" value="Genomic_DNA"/>
</dbReference>
<dbReference type="InterPro" id="IPR012334">
    <property type="entry name" value="Pectin_lyas_fold"/>
</dbReference>
<dbReference type="Gene3D" id="2.160.20.10">
    <property type="entry name" value="Single-stranded right-handed beta-helix, Pectin lyase-like"/>
    <property type="match status" value="1"/>
</dbReference>
<feature type="domain" description="Pectinesterase catalytic" evidence="7">
    <location>
        <begin position="46"/>
        <end position="332"/>
    </location>
</feature>
<comment type="catalytic activity">
    <reaction evidence="5">
        <text>[(1-&gt;4)-alpha-D-galacturonosyl methyl ester](n) + n H2O = [(1-&gt;4)-alpha-D-galacturonosyl](n) + n methanol + n H(+)</text>
        <dbReference type="Rhea" id="RHEA:22380"/>
        <dbReference type="Rhea" id="RHEA-COMP:14570"/>
        <dbReference type="Rhea" id="RHEA-COMP:14573"/>
        <dbReference type="ChEBI" id="CHEBI:15377"/>
        <dbReference type="ChEBI" id="CHEBI:15378"/>
        <dbReference type="ChEBI" id="CHEBI:17790"/>
        <dbReference type="ChEBI" id="CHEBI:140522"/>
        <dbReference type="ChEBI" id="CHEBI:140523"/>
        <dbReference type="EC" id="3.1.1.11"/>
    </reaction>
</comment>
<dbReference type="EC" id="3.1.1.11" evidence="5"/>
<comment type="caution">
    <text evidence="8">The sequence shown here is derived from an EMBL/GenBank/DDBJ whole genome shotgun (WGS) entry which is preliminary data.</text>
</comment>
<sequence>MPARHRLSARTRVAVPALVLIPLVAAGSAPVAHAACGPRPDAAVRIVVAADGSGDATTAQEAVDLAPAHSAGRVEIVFEPGVYAGRVEVDAAHPNLSFVGGTGDPHDVVLTDDRAAGTPKPGGGTWGTTGSATVTVKGAGFRARGVTFENAFDEAAHPEFGGHQAVAVKTAADKVVFDDVRFLGNQDTLYLDSPSATTPARVYVHDSYIEGDVDFVFGRATAVVDDSTIRALPRDSDPSGYVLAPSTSREFERGFLLIDSRIVSDAPAGSYYLGRPWHPSSAPDNDPRVVVRDTTLGAFLKEDPWTTMSGYDWNEGSAAEYDNHGAGAVVNEHRPQLSDAQAADHEIEDYLSGSDGWSPQR</sequence>
<proteinExistence type="inferred from homology"/>
<keyword evidence="3 5" id="KW-0063">Aspartyl esterase</keyword>
<gene>
    <name evidence="8" type="ORF">GCM10009751_30160</name>
</gene>
<evidence type="ECO:0000313" key="9">
    <source>
        <dbReference type="Proteomes" id="UP001501094"/>
    </source>
</evidence>
<accession>A0ABN2NII0</accession>
<name>A0ABN2NII0_9MICO</name>
<evidence type="ECO:0000256" key="1">
    <source>
        <dbReference type="ARBA" id="ARBA00008891"/>
    </source>
</evidence>
<dbReference type="InterPro" id="IPR011050">
    <property type="entry name" value="Pectin_lyase_fold/virulence"/>
</dbReference>
<dbReference type="PANTHER" id="PTHR31321:SF57">
    <property type="entry name" value="PECTINESTERASE 53-RELATED"/>
    <property type="match status" value="1"/>
</dbReference>
<evidence type="ECO:0000256" key="3">
    <source>
        <dbReference type="ARBA" id="ARBA00023085"/>
    </source>
</evidence>
<dbReference type="RefSeq" id="WP_344104409.1">
    <property type="nucleotide sequence ID" value="NZ_BAAANL010000006.1"/>
</dbReference>
<keyword evidence="2 5" id="KW-0378">Hydrolase</keyword>
<dbReference type="Pfam" id="PF01095">
    <property type="entry name" value="Pectinesterase"/>
    <property type="match status" value="1"/>
</dbReference>
<keyword evidence="9" id="KW-1185">Reference proteome</keyword>
<keyword evidence="5" id="KW-0732">Signal</keyword>
<evidence type="ECO:0000256" key="2">
    <source>
        <dbReference type="ARBA" id="ARBA00022801"/>
    </source>
</evidence>
<dbReference type="PROSITE" id="PS00503">
    <property type="entry name" value="PECTINESTERASE_2"/>
    <property type="match status" value="1"/>
</dbReference>
<evidence type="ECO:0000259" key="7">
    <source>
        <dbReference type="Pfam" id="PF01095"/>
    </source>
</evidence>
<comment type="similarity">
    <text evidence="1">Belongs to the pectinesterase family.</text>
</comment>
<feature type="chain" id="PRO_5044996523" description="Pectinesterase" evidence="5">
    <location>
        <begin position="35"/>
        <end position="361"/>
    </location>
</feature>
<protein>
    <recommendedName>
        <fullName evidence="5">Pectinesterase</fullName>
        <ecNumber evidence="5">3.1.1.11</ecNumber>
    </recommendedName>
</protein>
<dbReference type="InterPro" id="IPR000070">
    <property type="entry name" value="Pectinesterase_cat"/>
</dbReference>
<feature type="region of interest" description="Disordered" evidence="6">
    <location>
        <begin position="324"/>
        <end position="361"/>
    </location>
</feature>
<comment type="pathway">
    <text evidence="5">Glycan metabolism; pectin degradation; 2-dehydro-3-deoxy-D-gluconate from pectin: step 1/5.</text>
</comment>